<dbReference type="Gene3D" id="1.20.1270.60">
    <property type="entry name" value="Arfaptin homology (AH) domain/BAR domain"/>
    <property type="match status" value="1"/>
</dbReference>
<dbReference type="AlphaFoldDB" id="A0A1I8GXF6"/>
<reference evidence="2" key="1">
    <citation type="submission" date="2016-11" db="UniProtKB">
        <authorList>
            <consortium name="WormBaseParasite"/>
        </authorList>
    </citation>
    <scope>IDENTIFICATION</scope>
</reference>
<evidence type="ECO:0000313" key="2">
    <source>
        <dbReference type="WBParaSite" id="maker-uti_cns_0003556-snap-gene-0.5-mRNA-1"/>
    </source>
</evidence>
<sequence length="310" mass="35071">MAARCDTDPILANEQRLKNQKQLVQQLHVQLKSYNEAFRRFITAEKSFFDALDNMCEANWELKADFTASLKAMQNIAESGARNLETIPVEETIVFRDQFGPYEKEIQDYKDKQKVADAAERKHLAYGKKKNADSDELRKLELAAYEKKTSLGISRRKLADELPTFYKSRMDYYSTFWRSVFQIRADIARAECETLDQLIDSVRHFDVTRSQVDTASLLTGQHVTQGRMAASSSSSAVTSELVPTELRDDCQAGLAANGGRIHRVPTFGGDDLAGADRSSNSSRQPVHGAAKRDRYPSNSDEEDKYADYEQ</sequence>
<dbReference type="Proteomes" id="UP000095280">
    <property type="component" value="Unplaced"/>
</dbReference>
<evidence type="ECO:0000313" key="1">
    <source>
        <dbReference type="Proteomes" id="UP000095280"/>
    </source>
</evidence>
<name>A0A1I8GXF6_9PLAT</name>
<dbReference type="WBParaSite" id="maker-uti_cns_0003556-snap-gene-0.5-mRNA-1">
    <property type="protein sequence ID" value="maker-uti_cns_0003556-snap-gene-0.5-mRNA-1"/>
    <property type="gene ID" value="maker-uti_cns_0003556-snap-gene-0.5"/>
</dbReference>
<organism evidence="1 2">
    <name type="scientific">Macrostomum lignano</name>
    <dbReference type="NCBI Taxonomy" id="282301"/>
    <lineage>
        <taxon>Eukaryota</taxon>
        <taxon>Metazoa</taxon>
        <taxon>Spiralia</taxon>
        <taxon>Lophotrochozoa</taxon>
        <taxon>Platyhelminthes</taxon>
        <taxon>Rhabditophora</taxon>
        <taxon>Macrostomorpha</taxon>
        <taxon>Macrostomida</taxon>
        <taxon>Macrostomidae</taxon>
        <taxon>Macrostomum</taxon>
    </lineage>
</organism>
<dbReference type="SUPFAM" id="SSF103657">
    <property type="entry name" value="BAR/IMD domain-like"/>
    <property type="match status" value="1"/>
</dbReference>
<protein>
    <submittedName>
        <fullName evidence="2">BAR domain-containing protein</fullName>
    </submittedName>
</protein>
<proteinExistence type="predicted"/>
<keyword evidence="1" id="KW-1185">Reference proteome</keyword>
<dbReference type="InterPro" id="IPR027267">
    <property type="entry name" value="AH/BAR_dom_sf"/>
</dbReference>
<accession>A0A1I8GXF6</accession>